<dbReference type="InterPro" id="IPR018110">
    <property type="entry name" value="Mandel_Rmase/mucon_lact_enz_CS"/>
</dbReference>
<dbReference type="InterPro" id="IPR034610">
    <property type="entry name" value="L-fuconate_dehydratase"/>
</dbReference>
<evidence type="ECO:0000256" key="1">
    <source>
        <dbReference type="ARBA" id="ARBA00001737"/>
    </source>
</evidence>
<dbReference type="EC" id="4.2.1.68" evidence="3"/>
<dbReference type="FunFam" id="3.20.20.120:FF:000007">
    <property type="entry name" value="Mitochondrial enolase superfamily member 1"/>
    <property type="match status" value="1"/>
</dbReference>
<gene>
    <name evidence="8" type="ORF">Pla163_33520</name>
</gene>
<protein>
    <recommendedName>
        <fullName evidence="3">L-fuconate dehydratase</fullName>
        <ecNumber evidence="3">4.2.1.68</ecNumber>
    </recommendedName>
</protein>
<dbReference type="SUPFAM" id="SSF51604">
    <property type="entry name" value="Enolase C-terminal domain-like"/>
    <property type="match status" value="1"/>
</dbReference>
<dbReference type="GO" id="GO:0000287">
    <property type="term" value="F:magnesium ion binding"/>
    <property type="evidence" value="ECO:0007669"/>
    <property type="project" value="TreeGrafter"/>
</dbReference>
<evidence type="ECO:0000256" key="4">
    <source>
        <dbReference type="ARBA" id="ARBA00022723"/>
    </source>
</evidence>
<dbReference type="PANTHER" id="PTHR13794">
    <property type="entry name" value="ENOLASE SUPERFAMILY, MANDELATE RACEMASE"/>
    <property type="match status" value="1"/>
</dbReference>
<dbReference type="GO" id="GO:0050023">
    <property type="term" value="F:L-fuconate dehydratase activity"/>
    <property type="evidence" value="ECO:0007669"/>
    <property type="project" value="UniProtKB-EC"/>
</dbReference>
<dbReference type="SFLD" id="SFLDS00001">
    <property type="entry name" value="Enolase"/>
    <property type="match status" value="1"/>
</dbReference>
<dbReference type="SFLD" id="SFLDF00111">
    <property type="entry name" value="L-fuconate_dehydratase"/>
    <property type="match status" value="1"/>
</dbReference>
<evidence type="ECO:0000313" key="9">
    <source>
        <dbReference type="Proteomes" id="UP000319342"/>
    </source>
</evidence>
<dbReference type="InterPro" id="IPR036849">
    <property type="entry name" value="Enolase-like_C_sf"/>
</dbReference>
<dbReference type="SUPFAM" id="SSF54826">
    <property type="entry name" value="Enolase N-terminal domain-like"/>
    <property type="match status" value="1"/>
</dbReference>
<dbReference type="RefSeq" id="WP_419186047.1">
    <property type="nucleotide sequence ID" value="NZ_CP036290.1"/>
</dbReference>
<dbReference type="InterPro" id="IPR046945">
    <property type="entry name" value="RHMD-like"/>
</dbReference>
<keyword evidence="4" id="KW-0479">Metal-binding</keyword>
<comment type="cofactor">
    <cofactor evidence="2">
        <name>Mg(2+)</name>
        <dbReference type="ChEBI" id="CHEBI:18420"/>
    </cofactor>
</comment>
<dbReference type="SFLD" id="SFLDG00179">
    <property type="entry name" value="mandelate_racemase"/>
    <property type="match status" value="1"/>
</dbReference>
<keyword evidence="5" id="KW-0460">Magnesium</keyword>
<dbReference type="EMBL" id="CP036290">
    <property type="protein sequence ID" value="QDU86202.1"/>
    <property type="molecule type" value="Genomic_DNA"/>
</dbReference>
<keyword evidence="6 8" id="KW-0456">Lyase</keyword>
<accession>A0A518D3Z9</accession>
<dbReference type="InterPro" id="IPR013341">
    <property type="entry name" value="Mandelate_racemase_N_dom"/>
</dbReference>
<sequence length="449" mass="49625">MTAPATIRSVEVLDVRFPTSDQLDGSDALHTDPDYSSTYVILRTDRDGLEGHGTTFTIGRGNELCAAAARTLGQRLVGLTLAEIQNDMRTVVRGFTQDSQMRWVGPEKGVVHLATAAVVNALWDLLARAADLPLWRFVCELEPERLVGMLDFSYVTDALTPDEAVAVLRRERPHRDARTAALEEQGYPAYTTSCGWLGYSDERLRELCTAAIDAGWNDFKLKVGVDPTDDDRRCGIVRELIGPDRRLMIDANQRWDVDEAIAAVNALARHDLRWIEEPTSPDDVLGHARVAQSVAPVRVATGEQCQNRVVFKQLMQAGGVHYVQVDACRVGGLNEVLVIMLLARRFGLPVCPHAGGVGLCEYVNHLVMIDFVMLTGSTEDRITEYVSHLDEHFETPARMCGGRYYPPLEPGYGTRLHPASLDEFRFPDGPCWSERLAASSNGHDGGVAR</sequence>
<dbReference type="Proteomes" id="UP000319342">
    <property type="component" value="Chromosome"/>
</dbReference>
<evidence type="ECO:0000259" key="7">
    <source>
        <dbReference type="SMART" id="SM00922"/>
    </source>
</evidence>
<dbReference type="InterPro" id="IPR029065">
    <property type="entry name" value="Enolase_C-like"/>
</dbReference>
<feature type="domain" description="Mandelate racemase/muconate lactonizing enzyme C-terminal" evidence="7">
    <location>
        <begin position="201"/>
        <end position="297"/>
    </location>
</feature>
<dbReference type="Gene3D" id="3.20.20.120">
    <property type="entry name" value="Enolase-like C-terminal domain"/>
    <property type="match status" value="1"/>
</dbReference>
<name>A0A518D3Z9_9BACT</name>
<comment type="catalytic activity">
    <reaction evidence="1">
        <text>L-fuconate = 2-dehydro-3-deoxy-L-fuconate + H2O</text>
        <dbReference type="Rhea" id="RHEA:22772"/>
        <dbReference type="ChEBI" id="CHEBI:15377"/>
        <dbReference type="ChEBI" id="CHEBI:21291"/>
        <dbReference type="ChEBI" id="CHEBI:37448"/>
        <dbReference type="EC" id="4.2.1.68"/>
    </reaction>
</comment>
<dbReference type="PROSITE" id="PS00909">
    <property type="entry name" value="MR_MLE_2"/>
    <property type="match status" value="1"/>
</dbReference>
<dbReference type="GO" id="GO:0009063">
    <property type="term" value="P:amino acid catabolic process"/>
    <property type="evidence" value="ECO:0007669"/>
    <property type="project" value="InterPro"/>
</dbReference>
<dbReference type="InterPro" id="IPR013342">
    <property type="entry name" value="Mandelate_racemase_C"/>
</dbReference>
<dbReference type="SMART" id="SM00922">
    <property type="entry name" value="MR_MLE"/>
    <property type="match status" value="1"/>
</dbReference>
<organism evidence="8 9">
    <name type="scientific">Rohdeia mirabilis</name>
    <dbReference type="NCBI Taxonomy" id="2528008"/>
    <lineage>
        <taxon>Bacteria</taxon>
        <taxon>Pseudomonadati</taxon>
        <taxon>Planctomycetota</taxon>
        <taxon>Planctomycetia</taxon>
        <taxon>Planctomycetia incertae sedis</taxon>
        <taxon>Rohdeia</taxon>
    </lineage>
</organism>
<dbReference type="Pfam" id="PF13378">
    <property type="entry name" value="MR_MLE_C"/>
    <property type="match status" value="1"/>
</dbReference>
<proteinExistence type="predicted"/>
<evidence type="ECO:0000256" key="5">
    <source>
        <dbReference type="ARBA" id="ARBA00022842"/>
    </source>
</evidence>
<dbReference type="AlphaFoldDB" id="A0A518D3Z9"/>
<dbReference type="Pfam" id="PF02746">
    <property type="entry name" value="MR_MLE_N"/>
    <property type="match status" value="1"/>
</dbReference>
<dbReference type="InterPro" id="IPR029017">
    <property type="entry name" value="Enolase-like_N"/>
</dbReference>
<evidence type="ECO:0000256" key="2">
    <source>
        <dbReference type="ARBA" id="ARBA00001946"/>
    </source>
</evidence>
<evidence type="ECO:0000256" key="3">
    <source>
        <dbReference type="ARBA" id="ARBA00013142"/>
    </source>
</evidence>
<keyword evidence="9" id="KW-1185">Reference proteome</keyword>
<dbReference type="Gene3D" id="3.30.390.10">
    <property type="entry name" value="Enolase-like, N-terminal domain"/>
    <property type="match status" value="1"/>
</dbReference>
<reference evidence="8 9" key="1">
    <citation type="submission" date="2019-02" db="EMBL/GenBank/DDBJ databases">
        <title>Deep-cultivation of Planctomycetes and their phenomic and genomic characterization uncovers novel biology.</title>
        <authorList>
            <person name="Wiegand S."/>
            <person name="Jogler M."/>
            <person name="Boedeker C."/>
            <person name="Pinto D."/>
            <person name="Vollmers J."/>
            <person name="Rivas-Marin E."/>
            <person name="Kohn T."/>
            <person name="Peeters S.H."/>
            <person name="Heuer A."/>
            <person name="Rast P."/>
            <person name="Oberbeckmann S."/>
            <person name="Bunk B."/>
            <person name="Jeske O."/>
            <person name="Meyerdierks A."/>
            <person name="Storesund J.E."/>
            <person name="Kallscheuer N."/>
            <person name="Luecker S."/>
            <person name="Lage O.M."/>
            <person name="Pohl T."/>
            <person name="Merkel B.J."/>
            <person name="Hornburger P."/>
            <person name="Mueller R.-W."/>
            <person name="Bruemmer F."/>
            <person name="Labrenz M."/>
            <person name="Spormann A.M."/>
            <person name="Op den Camp H."/>
            <person name="Overmann J."/>
            <person name="Amann R."/>
            <person name="Jetten M.S.M."/>
            <person name="Mascher T."/>
            <person name="Medema M.H."/>
            <person name="Devos D.P."/>
            <person name="Kaster A.-K."/>
            <person name="Ovreas L."/>
            <person name="Rohde M."/>
            <person name="Galperin M.Y."/>
            <person name="Jogler C."/>
        </authorList>
    </citation>
    <scope>NUCLEOTIDE SEQUENCE [LARGE SCALE GENOMIC DNA]</scope>
    <source>
        <strain evidence="8 9">Pla163</strain>
    </source>
</reference>
<dbReference type="GO" id="GO:0016052">
    <property type="term" value="P:carbohydrate catabolic process"/>
    <property type="evidence" value="ECO:0007669"/>
    <property type="project" value="InterPro"/>
</dbReference>
<evidence type="ECO:0000313" key="8">
    <source>
        <dbReference type="EMBL" id="QDU86202.1"/>
    </source>
</evidence>
<evidence type="ECO:0000256" key="6">
    <source>
        <dbReference type="ARBA" id="ARBA00023239"/>
    </source>
</evidence>
<dbReference type="PANTHER" id="PTHR13794:SF58">
    <property type="entry name" value="MITOCHONDRIAL ENOLASE SUPERFAMILY MEMBER 1"/>
    <property type="match status" value="1"/>
</dbReference>